<evidence type="ECO:0000313" key="4">
    <source>
        <dbReference type="Proteomes" id="UP000285575"/>
    </source>
</evidence>
<feature type="domain" description="NadR/Ttd14 AAA" evidence="2">
    <location>
        <begin position="186"/>
        <end position="339"/>
    </location>
</feature>
<dbReference type="InterPro" id="IPR038727">
    <property type="entry name" value="NadR/Ttd14_AAA_dom"/>
</dbReference>
<dbReference type="PANTHER" id="PTHR37512">
    <property type="entry name" value="TRIFUNCTIONAL NAD BIOSYNTHESIS/REGULATOR PROTEIN NADR"/>
    <property type="match status" value="1"/>
</dbReference>
<proteinExistence type="predicted"/>
<comment type="caution">
    <text evidence="3">The sequence shown here is derived from an EMBL/GenBank/DDBJ whole genome shotgun (WGS) entry which is preliminary data.</text>
</comment>
<accession>A0A437RB09</accession>
<dbReference type="InterPro" id="IPR014729">
    <property type="entry name" value="Rossmann-like_a/b/a_fold"/>
</dbReference>
<dbReference type="RefSeq" id="WP_128230423.1">
    <property type="nucleotide sequence ID" value="NZ_SACR01000006.1"/>
</dbReference>
<evidence type="ECO:0000259" key="2">
    <source>
        <dbReference type="Pfam" id="PF13521"/>
    </source>
</evidence>
<gene>
    <name evidence="3" type="ORF">EOE66_19590</name>
</gene>
<dbReference type="InterPro" id="IPR027417">
    <property type="entry name" value="P-loop_NTPase"/>
</dbReference>
<dbReference type="Gene3D" id="3.40.50.300">
    <property type="entry name" value="P-loop containing nucleotide triphosphate hydrolases"/>
    <property type="match status" value="1"/>
</dbReference>
<dbReference type="NCBIfam" id="TIGR00125">
    <property type="entry name" value="cyt_tran_rel"/>
    <property type="match status" value="1"/>
</dbReference>
<dbReference type="Proteomes" id="UP000285575">
    <property type="component" value="Unassembled WGS sequence"/>
</dbReference>
<dbReference type="EMBL" id="SACR01000006">
    <property type="protein sequence ID" value="RVU43864.1"/>
    <property type="molecule type" value="Genomic_DNA"/>
</dbReference>
<name>A0A437RB09_9BURK</name>
<dbReference type="SUPFAM" id="SSF52374">
    <property type="entry name" value="Nucleotidylyl transferase"/>
    <property type="match status" value="1"/>
</dbReference>
<dbReference type="InterPro" id="IPR052735">
    <property type="entry name" value="NAD_biosynth-regulator"/>
</dbReference>
<feature type="domain" description="Cytidyltransferase-like" evidence="1">
    <location>
        <begin position="9"/>
        <end position="91"/>
    </location>
</feature>
<evidence type="ECO:0000259" key="1">
    <source>
        <dbReference type="Pfam" id="PF01467"/>
    </source>
</evidence>
<keyword evidence="4" id="KW-1185">Reference proteome</keyword>
<protein>
    <submittedName>
        <fullName evidence="3">ATPase</fullName>
    </submittedName>
</protein>
<sequence length="348" mass="38993">MNTRFRRGLVVGKFSPLHHGHEFLIKTAQAACDEVVVLSYSKPEFAHCHAASRRAWLRHLFPDVASVVLDDAELARLCRIRCVVPRCMPANDATDDEHRAFVAWICQRLLQLHVEAVFTSEAYGAGFAGFLSREFAQEAVSHPGVVHCLVDQRRTTYPVRGTDVREDPARWRAWVDPLVHADLVRRVCILGGESSGKTTLAGALARTLGAALVPEYGRAYWEQTGQDLSLHELEVVARTQVAHEIQAAQSTPPCLVCDTSPLSTLIYALLDHGRPPRALVALSRRRYDLIVLCRPDIAFQQDGTRRDASWRAAQHEMTRALLRRRRLPFLEVSGSVDERVAQVVEKLT</sequence>
<dbReference type="SUPFAM" id="SSF52540">
    <property type="entry name" value="P-loop containing nucleoside triphosphate hydrolases"/>
    <property type="match status" value="1"/>
</dbReference>
<dbReference type="Pfam" id="PF13521">
    <property type="entry name" value="AAA_28"/>
    <property type="match status" value="1"/>
</dbReference>
<dbReference type="Gene3D" id="3.40.50.620">
    <property type="entry name" value="HUPs"/>
    <property type="match status" value="1"/>
</dbReference>
<dbReference type="GO" id="GO:0003824">
    <property type="term" value="F:catalytic activity"/>
    <property type="evidence" value="ECO:0007669"/>
    <property type="project" value="InterPro"/>
</dbReference>
<dbReference type="OrthoDB" id="9151999at2"/>
<dbReference type="PANTHER" id="PTHR37512:SF1">
    <property type="entry name" value="NADR_TTD14 AAA DOMAIN-CONTAINING PROTEIN"/>
    <property type="match status" value="1"/>
</dbReference>
<dbReference type="AlphaFoldDB" id="A0A437RB09"/>
<reference evidence="3 4" key="1">
    <citation type="submission" date="2019-01" db="EMBL/GenBank/DDBJ databases">
        <authorList>
            <person name="Chen W.-M."/>
        </authorList>
    </citation>
    <scope>NUCLEOTIDE SEQUENCE [LARGE SCALE GENOMIC DNA]</scope>
    <source>
        <strain evidence="3 4">KYPY4</strain>
    </source>
</reference>
<evidence type="ECO:0000313" key="3">
    <source>
        <dbReference type="EMBL" id="RVU43864.1"/>
    </source>
</evidence>
<dbReference type="Pfam" id="PF01467">
    <property type="entry name" value="CTP_transf_like"/>
    <property type="match status" value="1"/>
</dbReference>
<organism evidence="3 4">
    <name type="scientific">Rubrivivax rivuli</name>
    <dbReference type="NCBI Taxonomy" id="1862385"/>
    <lineage>
        <taxon>Bacteria</taxon>
        <taxon>Pseudomonadati</taxon>
        <taxon>Pseudomonadota</taxon>
        <taxon>Betaproteobacteria</taxon>
        <taxon>Burkholderiales</taxon>
        <taxon>Sphaerotilaceae</taxon>
        <taxon>Rubrivivax</taxon>
    </lineage>
</organism>
<dbReference type="InterPro" id="IPR004821">
    <property type="entry name" value="Cyt_trans-like"/>
</dbReference>